<gene>
    <name evidence="1" type="ORF">PTD2_18270</name>
</gene>
<comment type="caution">
    <text evidence="1">The sequence shown here is derived from an EMBL/GenBank/DDBJ whole genome shotgun (WGS) entry which is preliminary data.</text>
</comment>
<evidence type="ECO:0000313" key="1">
    <source>
        <dbReference type="EMBL" id="EAR27794.1"/>
    </source>
</evidence>
<name>A4CBQ7_9GAMM</name>
<dbReference type="EMBL" id="AAOH01000005">
    <property type="protein sequence ID" value="EAR27794.1"/>
    <property type="molecule type" value="Genomic_DNA"/>
</dbReference>
<accession>A4CBQ7</accession>
<dbReference type="HOGENOM" id="CLU_3083832_0_0_6"/>
<keyword evidence="2" id="KW-1185">Reference proteome</keyword>
<dbReference type="Proteomes" id="UP000006201">
    <property type="component" value="Unassembled WGS sequence"/>
</dbReference>
<organism evidence="1 2">
    <name type="scientific">Pseudoalteromonas tunicata D2</name>
    <dbReference type="NCBI Taxonomy" id="87626"/>
    <lineage>
        <taxon>Bacteria</taxon>
        <taxon>Pseudomonadati</taxon>
        <taxon>Pseudomonadota</taxon>
        <taxon>Gammaproteobacteria</taxon>
        <taxon>Alteromonadales</taxon>
        <taxon>Pseudoalteromonadaceae</taxon>
        <taxon>Pseudoalteromonas</taxon>
    </lineage>
</organism>
<reference evidence="1 2" key="1">
    <citation type="submission" date="2006-02" db="EMBL/GenBank/DDBJ databases">
        <authorList>
            <person name="Moran M.A."/>
            <person name="Kjelleberg S."/>
            <person name="Egan S."/>
            <person name="Saunders N."/>
            <person name="Thomas T."/>
            <person name="Ferriera S."/>
            <person name="Johnson J."/>
            <person name="Kravitz S."/>
            <person name="Halpern A."/>
            <person name="Remington K."/>
            <person name="Beeson K."/>
            <person name="Tran B."/>
            <person name="Rogers Y.-H."/>
            <person name="Friedman R."/>
            <person name="Venter J.C."/>
        </authorList>
    </citation>
    <scope>NUCLEOTIDE SEQUENCE [LARGE SCALE GENOMIC DNA]</scope>
    <source>
        <strain evidence="1 2">D2</strain>
    </source>
</reference>
<evidence type="ECO:0000313" key="2">
    <source>
        <dbReference type="Proteomes" id="UP000006201"/>
    </source>
</evidence>
<dbReference type="AlphaFoldDB" id="A4CBQ7"/>
<proteinExistence type="predicted"/>
<protein>
    <submittedName>
        <fullName evidence="1">Uncharacterized protein</fullName>
    </submittedName>
</protein>
<sequence length="52" mass="6147">MHNKFSAKVQYAYFWLFKMSLHPAKFKLDQQKPSADLVCRGLNSKFVTVIFH</sequence>